<accession>A0AC60R0M7</accession>
<dbReference type="EMBL" id="JABSTQ010000292">
    <property type="protein sequence ID" value="KAG0445494.1"/>
    <property type="molecule type" value="Genomic_DNA"/>
</dbReference>
<protein>
    <submittedName>
        <fullName evidence="1">Uncharacterized protein</fullName>
    </submittedName>
</protein>
<comment type="caution">
    <text evidence="1">The sequence shown here is derived from an EMBL/GenBank/DDBJ whole genome shotgun (WGS) entry which is preliminary data.</text>
</comment>
<keyword evidence="2" id="KW-1185">Reference proteome</keyword>
<organism evidence="1 2">
    <name type="scientific">Ixodes persulcatus</name>
    <name type="common">Taiga tick</name>
    <dbReference type="NCBI Taxonomy" id="34615"/>
    <lineage>
        <taxon>Eukaryota</taxon>
        <taxon>Metazoa</taxon>
        <taxon>Ecdysozoa</taxon>
        <taxon>Arthropoda</taxon>
        <taxon>Chelicerata</taxon>
        <taxon>Arachnida</taxon>
        <taxon>Acari</taxon>
        <taxon>Parasitiformes</taxon>
        <taxon>Ixodida</taxon>
        <taxon>Ixodoidea</taxon>
        <taxon>Ixodidae</taxon>
        <taxon>Ixodinae</taxon>
        <taxon>Ixodes</taxon>
    </lineage>
</organism>
<reference evidence="1 2" key="1">
    <citation type="journal article" date="2020" name="Cell">
        <title>Large-Scale Comparative Analyses of Tick Genomes Elucidate Their Genetic Diversity and Vector Capacities.</title>
        <authorList>
            <consortium name="Tick Genome and Microbiome Consortium (TIGMIC)"/>
            <person name="Jia N."/>
            <person name="Wang J."/>
            <person name="Shi W."/>
            <person name="Du L."/>
            <person name="Sun Y."/>
            <person name="Zhan W."/>
            <person name="Jiang J.F."/>
            <person name="Wang Q."/>
            <person name="Zhang B."/>
            <person name="Ji P."/>
            <person name="Bell-Sakyi L."/>
            <person name="Cui X.M."/>
            <person name="Yuan T.T."/>
            <person name="Jiang B.G."/>
            <person name="Yang W.F."/>
            <person name="Lam T.T."/>
            <person name="Chang Q.C."/>
            <person name="Ding S.J."/>
            <person name="Wang X.J."/>
            <person name="Zhu J.G."/>
            <person name="Ruan X.D."/>
            <person name="Zhao L."/>
            <person name="Wei J.T."/>
            <person name="Ye R.Z."/>
            <person name="Que T.C."/>
            <person name="Du C.H."/>
            <person name="Zhou Y.H."/>
            <person name="Cheng J.X."/>
            <person name="Dai P.F."/>
            <person name="Guo W.B."/>
            <person name="Han X.H."/>
            <person name="Huang E.J."/>
            <person name="Li L.F."/>
            <person name="Wei W."/>
            <person name="Gao Y.C."/>
            <person name="Liu J.Z."/>
            <person name="Shao H.Z."/>
            <person name="Wang X."/>
            <person name="Wang C.C."/>
            <person name="Yang T.C."/>
            <person name="Huo Q.B."/>
            <person name="Li W."/>
            <person name="Chen H.Y."/>
            <person name="Chen S.E."/>
            <person name="Zhou L.G."/>
            <person name="Ni X.B."/>
            <person name="Tian J.H."/>
            <person name="Sheng Y."/>
            <person name="Liu T."/>
            <person name="Pan Y.S."/>
            <person name="Xia L.Y."/>
            <person name="Li J."/>
            <person name="Zhao F."/>
            <person name="Cao W.C."/>
        </authorList>
    </citation>
    <scope>NUCLEOTIDE SEQUENCE [LARGE SCALE GENOMIC DNA]</scope>
    <source>
        <strain evidence="1">Iper-2018</strain>
    </source>
</reference>
<sequence>MPFNLSRRYVKNKSPADANDPTSSREDASTLSTLGIGEGHTGRARMMEAKPAVCSVTRLPEPGPYHSSRVGPGPGVGAFGDPESFDDEKARRRIVNYGPGEQTERERAAHVRAAPNEGERTEAVQGLIPATQLSVNIDSELRIVLTWRPSARGRAISAKLSAAVESCRVLAEAVGGLSQGSPAYREWKTDEVSDSFLAQFDDGAIEYGSQNQSAGIW</sequence>
<dbReference type="Proteomes" id="UP000805193">
    <property type="component" value="Unassembled WGS sequence"/>
</dbReference>
<gene>
    <name evidence="1" type="ORF">HPB47_014555</name>
</gene>
<name>A0AC60R0M7_IXOPE</name>
<proteinExistence type="predicted"/>
<evidence type="ECO:0000313" key="1">
    <source>
        <dbReference type="EMBL" id="KAG0445494.1"/>
    </source>
</evidence>
<evidence type="ECO:0000313" key="2">
    <source>
        <dbReference type="Proteomes" id="UP000805193"/>
    </source>
</evidence>